<evidence type="ECO:0000313" key="1">
    <source>
        <dbReference type="EMBL" id="OZU89092.1"/>
    </source>
</evidence>
<dbReference type="AlphaFoldDB" id="A0A265NAN3"/>
<protein>
    <submittedName>
        <fullName evidence="1">Uncharacterized protein</fullName>
    </submittedName>
</protein>
<dbReference type="EMBL" id="NPMS01000003">
    <property type="protein sequence ID" value="OZU89092.1"/>
    <property type="molecule type" value="Genomic_DNA"/>
</dbReference>
<sequence length="82" mass="9654">MQRAIDHFNNYIRIFHDGKTTDEFLFYIKQKGKRQAMLADNVAKFMKQYGKTAKEQCCKESHCPLQNRGLSFKLLQIIILLS</sequence>
<proteinExistence type="predicted"/>
<organism evidence="1 2">
    <name type="scientific">Virgibacillus indicus</name>
    <dbReference type="NCBI Taxonomy" id="2024554"/>
    <lineage>
        <taxon>Bacteria</taxon>
        <taxon>Bacillati</taxon>
        <taxon>Bacillota</taxon>
        <taxon>Bacilli</taxon>
        <taxon>Bacillales</taxon>
        <taxon>Bacillaceae</taxon>
        <taxon>Virgibacillus</taxon>
    </lineage>
</organism>
<evidence type="ECO:0000313" key="2">
    <source>
        <dbReference type="Proteomes" id="UP000216498"/>
    </source>
</evidence>
<gene>
    <name evidence="1" type="ORF">CIL03_08750</name>
</gene>
<dbReference type="Proteomes" id="UP000216498">
    <property type="component" value="Unassembled WGS sequence"/>
</dbReference>
<keyword evidence="2" id="KW-1185">Reference proteome</keyword>
<reference evidence="1 2" key="1">
    <citation type="submission" date="2017-08" db="EMBL/GenBank/DDBJ databases">
        <title>Virgibacillus indicus sp. nov. and Virgibacillus profoundi sp. nov, two moderately halophilic bacteria isolated from marine sediment by using the Microfluidic Streak Plate.</title>
        <authorList>
            <person name="Xu B."/>
            <person name="Hu B."/>
            <person name="Wang J."/>
            <person name="Zhu Y."/>
            <person name="Huang L."/>
            <person name="Du W."/>
            <person name="Huang Y."/>
        </authorList>
    </citation>
    <scope>NUCLEOTIDE SEQUENCE [LARGE SCALE GENOMIC DNA]</scope>
    <source>
        <strain evidence="1 2">IO3-P2-C2</strain>
    </source>
</reference>
<comment type="caution">
    <text evidence="1">The sequence shown here is derived from an EMBL/GenBank/DDBJ whole genome shotgun (WGS) entry which is preliminary data.</text>
</comment>
<accession>A0A265NAN3</accession>
<name>A0A265NAN3_9BACI</name>